<proteinExistence type="predicted"/>
<organism evidence="2 3">
    <name type="scientific">Aspergillus violaceofuscus (strain CBS 115571)</name>
    <dbReference type="NCBI Taxonomy" id="1450538"/>
    <lineage>
        <taxon>Eukaryota</taxon>
        <taxon>Fungi</taxon>
        <taxon>Dikarya</taxon>
        <taxon>Ascomycota</taxon>
        <taxon>Pezizomycotina</taxon>
        <taxon>Eurotiomycetes</taxon>
        <taxon>Eurotiomycetidae</taxon>
        <taxon>Eurotiales</taxon>
        <taxon>Aspergillaceae</taxon>
        <taxon>Aspergillus</taxon>
    </lineage>
</organism>
<feature type="compositionally biased region" description="Gly residues" evidence="1">
    <location>
        <begin position="12"/>
        <end position="27"/>
    </location>
</feature>
<dbReference type="InterPro" id="IPR027417">
    <property type="entry name" value="P-loop_NTPase"/>
</dbReference>
<feature type="compositionally biased region" description="Polar residues" evidence="1">
    <location>
        <begin position="1"/>
        <end position="11"/>
    </location>
</feature>
<feature type="region of interest" description="Disordered" evidence="1">
    <location>
        <begin position="1"/>
        <end position="35"/>
    </location>
</feature>
<accession>A0A2V5HJX3</accession>
<name>A0A2V5HJX3_ASPV1</name>
<protein>
    <submittedName>
        <fullName evidence="2">Uncharacterized protein</fullName>
    </submittedName>
</protein>
<gene>
    <name evidence="2" type="ORF">BO99DRAFT_427728</name>
</gene>
<dbReference type="Proteomes" id="UP000249829">
    <property type="component" value="Unassembled WGS sequence"/>
</dbReference>
<dbReference type="STRING" id="1450538.A0A2V5HJX3"/>
<dbReference type="SUPFAM" id="SSF52540">
    <property type="entry name" value="P-loop containing nucleoside triphosphate hydrolases"/>
    <property type="match status" value="1"/>
</dbReference>
<evidence type="ECO:0000313" key="3">
    <source>
        <dbReference type="Proteomes" id="UP000249829"/>
    </source>
</evidence>
<evidence type="ECO:0000313" key="2">
    <source>
        <dbReference type="EMBL" id="PYI24699.1"/>
    </source>
</evidence>
<reference evidence="2 3" key="1">
    <citation type="submission" date="2018-02" db="EMBL/GenBank/DDBJ databases">
        <title>The genomes of Aspergillus section Nigri reveals drivers in fungal speciation.</title>
        <authorList>
            <consortium name="DOE Joint Genome Institute"/>
            <person name="Vesth T.C."/>
            <person name="Nybo J."/>
            <person name="Theobald S."/>
            <person name="Brandl J."/>
            <person name="Frisvad J.C."/>
            <person name="Nielsen K.F."/>
            <person name="Lyhne E.K."/>
            <person name="Kogle M.E."/>
            <person name="Kuo A."/>
            <person name="Riley R."/>
            <person name="Clum A."/>
            <person name="Nolan M."/>
            <person name="Lipzen A."/>
            <person name="Salamov A."/>
            <person name="Henrissat B."/>
            <person name="Wiebenga A."/>
            <person name="De vries R.P."/>
            <person name="Grigoriev I.V."/>
            <person name="Mortensen U.H."/>
            <person name="Andersen M.R."/>
            <person name="Baker S.E."/>
        </authorList>
    </citation>
    <scope>NUCLEOTIDE SEQUENCE [LARGE SCALE GENOMIC DNA]</scope>
    <source>
        <strain evidence="2 3">CBS 115571</strain>
    </source>
</reference>
<dbReference type="Gene3D" id="3.40.50.300">
    <property type="entry name" value="P-loop containing nucleotide triphosphate hydrolases"/>
    <property type="match status" value="1"/>
</dbReference>
<keyword evidence="3" id="KW-1185">Reference proteome</keyword>
<sequence>MTSRIHWSNAVNGGGGSSDGGGGGSGSDGSDDEDCSTETAKICSTVCVAGSGCDWDCSTTTTDTPAPGFAVTMEQWPEITPQPDEDIRLASSLEAELSSMFGPLDVISGAEATATATGTGTGKGTASGSAPSNGADAGRVLISYYHDTHTGAGEWDLYLYYEHGPSPDMCPEVQTPNFVMMDGAFQGLRDGTGGFKAFGSTCTYKGADLPSSQSSGSNEAKVGTFVCDGFRDATCYTDLAVGTTCAEGWQSANEVFCPNVLIPFSTACALRRPDLLLLLPQHAPPDPSRHYRLYGAGQRTVLEHISETPIRPFILQGQHYIGEEGSSPLLGLALRMVDVGGDAPGHWHVLTAQSYADVGALIVVVDVADPITLNELREELGRVVRGRRVQGRTEPFPVAKPGIPWLVLVIFKGEVVDEEIAREQVAALHLNELSVDWVFRPVAAGDGKGIKQSVSWLTKRLEENTKHAGKEKI</sequence>
<dbReference type="AlphaFoldDB" id="A0A2V5HJX3"/>
<dbReference type="EMBL" id="KZ825101">
    <property type="protein sequence ID" value="PYI24699.1"/>
    <property type="molecule type" value="Genomic_DNA"/>
</dbReference>
<evidence type="ECO:0000256" key="1">
    <source>
        <dbReference type="SAM" id="MobiDB-lite"/>
    </source>
</evidence>